<gene>
    <name evidence="1" type="ORF">ACFFIX_13740</name>
</gene>
<accession>A0ABV6GFN2</accession>
<dbReference type="Proteomes" id="UP001589854">
    <property type="component" value="Unassembled WGS sequence"/>
</dbReference>
<dbReference type="RefSeq" id="WP_378934881.1">
    <property type="nucleotide sequence ID" value="NZ_JBHLVO010000011.1"/>
</dbReference>
<keyword evidence="2" id="KW-1185">Reference proteome</keyword>
<sequence length="70" mass="8383">MSKILQIALDEQRNYYFQKLLAIGVYNMDVMKSMTNTELQKEYNYFYHNIPAIKRSLQNVQSIQMDTNQN</sequence>
<protein>
    <submittedName>
        <fullName evidence="1">Stress protein</fullName>
    </submittedName>
</protein>
<dbReference type="EMBL" id="JBHLVO010000011">
    <property type="protein sequence ID" value="MFC0272498.1"/>
    <property type="molecule type" value="Genomic_DNA"/>
</dbReference>
<reference evidence="1 2" key="1">
    <citation type="submission" date="2024-09" db="EMBL/GenBank/DDBJ databases">
        <authorList>
            <person name="Sun Q."/>
            <person name="Mori K."/>
        </authorList>
    </citation>
    <scope>NUCLEOTIDE SEQUENCE [LARGE SCALE GENOMIC DNA]</scope>
    <source>
        <strain evidence="1 2">CCM 7228</strain>
    </source>
</reference>
<proteinExistence type="predicted"/>
<name>A0ABV6GFN2_9BACI</name>
<comment type="caution">
    <text evidence="1">The sequence shown here is derived from an EMBL/GenBank/DDBJ whole genome shotgun (WGS) entry which is preliminary data.</text>
</comment>
<evidence type="ECO:0000313" key="2">
    <source>
        <dbReference type="Proteomes" id="UP001589854"/>
    </source>
</evidence>
<organism evidence="1 2">
    <name type="scientific">Metabacillus herbersteinensis</name>
    <dbReference type="NCBI Taxonomy" id="283816"/>
    <lineage>
        <taxon>Bacteria</taxon>
        <taxon>Bacillati</taxon>
        <taxon>Bacillota</taxon>
        <taxon>Bacilli</taxon>
        <taxon>Bacillales</taxon>
        <taxon>Bacillaceae</taxon>
        <taxon>Metabacillus</taxon>
    </lineage>
</organism>
<evidence type="ECO:0000313" key="1">
    <source>
        <dbReference type="EMBL" id="MFC0272498.1"/>
    </source>
</evidence>